<keyword evidence="5 8" id="KW-0457">Lysine biosynthesis</keyword>
<evidence type="ECO:0000256" key="8">
    <source>
        <dbReference type="HAMAP-Rule" id="MF_00197"/>
    </source>
</evidence>
<dbReference type="UniPathway" id="UPA00034">
    <property type="reaction ID" value="UER00025"/>
</dbReference>
<dbReference type="PANTHER" id="PTHR31689:SF0">
    <property type="entry name" value="DIAMINOPIMELATE EPIMERASE"/>
    <property type="match status" value="1"/>
</dbReference>
<dbReference type="NCBIfam" id="TIGR00652">
    <property type="entry name" value="DapF"/>
    <property type="match status" value="1"/>
</dbReference>
<comment type="subcellular location">
    <subcellularLocation>
        <location evidence="8">Cytoplasm</location>
    </subcellularLocation>
</comment>
<proteinExistence type="inferred from homology"/>
<comment type="similarity">
    <text evidence="2 8">Belongs to the diaminopimelate epimerase family.</text>
</comment>
<feature type="binding site" evidence="8">
    <location>
        <position position="11"/>
    </location>
    <ligand>
        <name>substrate</name>
    </ligand>
</feature>
<evidence type="ECO:0000256" key="7">
    <source>
        <dbReference type="ARBA" id="ARBA00051712"/>
    </source>
</evidence>
<feature type="binding site" evidence="8">
    <location>
        <begin position="72"/>
        <end position="73"/>
    </location>
    <ligand>
        <name>substrate</name>
    </ligand>
</feature>
<feature type="binding site" evidence="8">
    <location>
        <position position="207"/>
    </location>
    <ligand>
        <name>substrate</name>
    </ligand>
</feature>
<keyword evidence="8" id="KW-0963">Cytoplasm</keyword>
<feature type="binding site" evidence="8">
    <location>
        <position position="62"/>
    </location>
    <ligand>
        <name>substrate</name>
    </ligand>
</feature>
<feature type="binding site" evidence="8">
    <location>
        <position position="174"/>
    </location>
    <ligand>
        <name>substrate</name>
    </ligand>
</feature>
<evidence type="ECO:0000256" key="2">
    <source>
        <dbReference type="ARBA" id="ARBA00010219"/>
    </source>
</evidence>
<feature type="binding site" evidence="8">
    <location>
        <begin position="225"/>
        <end position="226"/>
    </location>
    <ligand>
        <name>substrate</name>
    </ligand>
</feature>
<accession>A0A1Q2MEH8</accession>
<dbReference type="EC" id="5.1.1.7" evidence="3 8"/>
<dbReference type="Gene3D" id="3.10.310.10">
    <property type="entry name" value="Diaminopimelate Epimerase, Chain A, domain 1"/>
    <property type="match status" value="2"/>
</dbReference>
<dbReference type="InterPro" id="IPR018510">
    <property type="entry name" value="DAP_epimerase_AS"/>
</dbReference>
<evidence type="ECO:0000256" key="5">
    <source>
        <dbReference type="ARBA" id="ARBA00023154"/>
    </source>
</evidence>
<evidence type="ECO:0000313" key="11">
    <source>
        <dbReference type="Proteomes" id="UP000188181"/>
    </source>
</evidence>
<evidence type="ECO:0000256" key="6">
    <source>
        <dbReference type="ARBA" id="ARBA00023235"/>
    </source>
</evidence>
<keyword evidence="6 8" id="KW-0413">Isomerase</keyword>
<evidence type="ECO:0000256" key="1">
    <source>
        <dbReference type="ARBA" id="ARBA00005196"/>
    </source>
</evidence>
<comment type="pathway">
    <text evidence="1 8">Amino-acid biosynthesis; L-lysine biosynthesis via DAP pathway; DL-2,6-diaminopimelate from LL-2,6-diaminopimelate: step 1/1.</text>
</comment>
<reference evidence="11" key="1">
    <citation type="submission" date="2017-02" db="EMBL/GenBank/DDBJ databases">
        <title>Comparative genomics and description of representatives of a novel lineage of planctomycetes thriving in anoxic sediments.</title>
        <authorList>
            <person name="Spring S."/>
            <person name="Bunk B."/>
            <person name="Sproer C."/>
        </authorList>
    </citation>
    <scope>NUCLEOTIDE SEQUENCE [LARGE SCALE GENOMIC DNA]</scope>
    <source>
        <strain evidence="11">SM-Chi-D1</strain>
    </source>
</reference>
<sequence length="290" mass="30901">MKFTKMHGLGNDYVYVNCFEEDVIDPSSMAIAVSDRNFGIGSDGLILICPSKLADVRMRMFNADGSESQMCGNGIRCVAKYVFDNKIAEPGSSFSVPGQPTLPHSLTVETGNGILTLGIMPGEDGLAEQICVNMGQPILEASEIPTTFHCNPCVGEAIEAGGETFEVTCVSMGNPHAVIFSENLDEIDLEKIGPALENHPAFPERINVHFVKAESPEEFSMITWERGSGITLACGTGACACGVAASLNGKCNRAVLAHLPGGDLMLNWCEDDNCVYMTGPATTVYCGELC</sequence>
<dbReference type="HAMAP" id="MF_00197">
    <property type="entry name" value="DAP_epimerase"/>
    <property type="match status" value="1"/>
</dbReference>
<comment type="caution">
    <text evidence="8">Lacks conserved residue(s) required for the propagation of feature annotation.</text>
</comment>
<dbReference type="InterPro" id="IPR001653">
    <property type="entry name" value="DAP_epimerase_DapF"/>
</dbReference>
<dbReference type="PANTHER" id="PTHR31689">
    <property type="entry name" value="DIAMINOPIMELATE EPIMERASE, CHLOROPLASTIC"/>
    <property type="match status" value="1"/>
</dbReference>
<dbReference type="GO" id="GO:0008837">
    <property type="term" value="F:diaminopimelate epimerase activity"/>
    <property type="evidence" value="ECO:0007669"/>
    <property type="project" value="UniProtKB-UniRule"/>
</dbReference>
<dbReference type="PROSITE" id="PS01326">
    <property type="entry name" value="DAP_EPIMERASE"/>
    <property type="match status" value="1"/>
</dbReference>
<name>A0A1Q2MEH8_9BACT</name>
<feature type="site" description="Could be important to modulate the pK values of the two catalytic cysteine residues" evidence="8">
    <location>
        <position position="176"/>
    </location>
</feature>
<dbReference type="KEGG" id="pbas:SMSP2_01466"/>
<dbReference type="Proteomes" id="UP000188181">
    <property type="component" value="Chromosome"/>
</dbReference>
<dbReference type="GO" id="GO:0009089">
    <property type="term" value="P:lysine biosynthetic process via diaminopimelate"/>
    <property type="evidence" value="ECO:0007669"/>
    <property type="project" value="UniProtKB-UniRule"/>
</dbReference>
<dbReference type="AlphaFoldDB" id="A0A1Q2MEH8"/>
<evidence type="ECO:0000256" key="4">
    <source>
        <dbReference type="ARBA" id="ARBA00022605"/>
    </source>
</evidence>
<dbReference type="OrthoDB" id="9805408at2"/>
<comment type="function">
    <text evidence="8">Catalyzes the stereoinversion of LL-2,6-diaminopimelate (L,L-DAP) to meso-diaminopimelate (meso-DAP), a precursor of L-lysine and an essential component of the bacterial peptidoglycan.</text>
</comment>
<feature type="active site" evidence="9">
    <location>
        <position position="71"/>
    </location>
</feature>
<dbReference type="EMBL" id="CP019646">
    <property type="protein sequence ID" value="AQQ71101.1"/>
    <property type="molecule type" value="Genomic_DNA"/>
</dbReference>
<keyword evidence="11" id="KW-1185">Reference proteome</keyword>
<dbReference type="RefSeq" id="WP_146683312.1">
    <property type="nucleotide sequence ID" value="NZ_CP019646.1"/>
</dbReference>
<evidence type="ECO:0000256" key="9">
    <source>
        <dbReference type="PROSITE-ProRule" id="PRU10125"/>
    </source>
</evidence>
<keyword evidence="4 8" id="KW-0028">Amino-acid biosynthesis</keyword>
<dbReference type="SUPFAM" id="SSF54506">
    <property type="entry name" value="Diaminopimelate epimerase-like"/>
    <property type="match status" value="2"/>
</dbReference>
<dbReference type="Pfam" id="PF01678">
    <property type="entry name" value="DAP_epimerase"/>
    <property type="match status" value="2"/>
</dbReference>
<organism evidence="10 11">
    <name type="scientific">Limihaloglobus sulfuriphilus</name>
    <dbReference type="NCBI Taxonomy" id="1851148"/>
    <lineage>
        <taxon>Bacteria</taxon>
        <taxon>Pseudomonadati</taxon>
        <taxon>Planctomycetota</taxon>
        <taxon>Phycisphaerae</taxon>
        <taxon>Sedimentisphaerales</taxon>
        <taxon>Sedimentisphaeraceae</taxon>
        <taxon>Limihaloglobus</taxon>
    </lineage>
</organism>
<dbReference type="GO" id="GO:0005829">
    <property type="term" value="C:cytosol"/>
    <property type="evidence" value="ECO:0007669"/>
    <property type="project" value="TreeGrafter"/>
</dbReference>
<protein>
    <recommendedName>
        <fullName evidence="3 8">Diaminopimelate epimerase</fullName>
        <shortName evidence="8">DAP epimerase</shortName>
        <ecNumber evidence="3 8">5.1.1.7</ecNumber>
    </recommendedName>
    <alternativeName>
        <fullName evidence="8">PLP-independent amino acid racemase</fullName>
    </alternativeName>
</protein>
<comment type="subunit">
    <text evidence="8">Homodimer.</text>
</comment>
<dbReference type="STRING" id="1851148.SMSP2_01466"/>
<evidence type="ECO:0000313" key="10">
    <source>
        <dbReference type="EMBL" id="AQQ71101.1"/>
    </source>
</evidence>
<evidence type="ECO:0000256" key="3">
    <source>
        <dbReference type="ARBA" id="ARBA00013080"/>
    </source>
</evidence>
<feature type="active site" description="Proton donor" evidence="8">
    <location>
        <position position="71"/>
    </location>
</feature>
<feature type="binding site" evidence="8">
    <location>
        <begin position="235"/>
        <end position="236"/>
    </location>
    <ligand>
        <name>substrate</name>
    </ligand>
</feature>
<gene>
    <name evidence="8 10" type="primary">dapF</name>
    <name evidence="10" type="ORF">SMSP2_01466</name>
</gene>
<comment type="catalytic activity">
    <reaction evidence="7 8">
        <text>(2S,6S)-2,6-diaminopimelate = meso-2,6-diaminopimelate</text>
        <dbReference type="Rhea" id="RHEA:15393"/>
        <dbReference type="ChEBI" id="CHEBI:57609"/>
        <dbReference type="ChEBI" id="CHEBI:57791"/>
        <dbReference type="EC" id="5.1.1.7"/>
    </reaction>
</comment>
<feature type="active site" description="Proton acceptor" evidence="8">
    <location>
        <position position="234"/>
    </location>
</feature>
<feature type="site" description="Could be important to modulate the pK values of the two catalytic cysteine residues" evidence="8">
    <location>
        <position position="225"/>
    </location>
</feature>